<gene>
    <name evidence="1" type="primary">ORF93747</name>
</gene>
<proteinExistence type="predicted"/>
<dbReference type="EMBL" id="HACG01028183">
    <property type="protein sequence ID" value="CEK75048.1"/>
    <property type="molecule type" value="Transcribed_RNA"/>
</dbReference>
<organism evidence="1">
    <name type="scientific">Arion vulgaris</name>
    <dbReference type="NCBI Taxonomy" id="1028688"/>
    <lineage>
        <taxon>Eukaryota</taxon>
        <taxon>Metazoa</taxon>
        <taxon>Spiralia</taxon>
        <taxon>Lophotrochozoa</taxon>
        <taxon>Mollusca</taxon>
        <taxon>Gastropoda</taxon>
        <taxon>Heterobranchia</taxon>
        <taxon>Euthyneura</taxon>
        <taxon>Panpulmonata</taxon>
        <taxon>Eupulmonata</taxon>
        <taxon>Stylommatophora</taxon>
        <taxon>Helicina</taxon>
        <taxon>Arionoidea</taxon>
        <taxon>Arionidae</taxon>
        <taxon>Arion</taxon>
    </lineage>
</organism>
<protein>
    <submittedName>
        <fullName evidence="1">Uncharacterized protein</fullName>
    </submittedName>
</protein>
<feature type="non-terminal residue" evidence="1">
    <location>
        <position position="51"/>
    </location>
</feature>
<dbReference type="AlphaFoldDB" id="A0A0B7A2N4"/>
<sequence length="51" mass="5981">MQIYIYLHTEGVQNKSSPIDKGKVARYALSFVQLLFKPVAINYSKRFSRHH</sequence>
<name>A0A0B7A2N4_9EUPU</name>
<evidence type="ECO:0000313" key="1">
    <source>
        <dbReference type="EMBL" id="CEK75048.1"/>
    </source>
</evidence>
<accession>A0A0B7A2N4</accession>
<reference evidence="1" key="1">
    <citation type="submission" date="2014-12" db="EMBL/GenBank/DDBJ databases">
        <title>Insight into the proteome of Arion vulgaris.</title>
        <authorList>
            <person name="Aradska J."/>
            <person name="Bulat T."/>
            <person name="Smidak R."/>
            <person name="Sarate P."/>
            <person name="Gangsoo J."/>
            <person name="Sialana F."/>
            <person name="Bilban M."/>
            <person name="Lubec G."/>
        </authorList>
    </citation>
    <scope>NUCLEOTIDE SEQUENCE</scope>
    <source>
        <tissue evidence="1">Skin</tissue>
    </source>
</reference>